<comment type="similarity">
    <text evidence="1">Belongs to the 'GDXG' lipolytic enzyme family.</text>
</comment>
<dbReference type="Pfam" id="PF07859">
    <property type="entry name" value="Abhydrolase_3"/>
    <property type="match status" value="1"/>
</dbReference>
<dbReference type="AlphaFoldDB" id="A0A7J7CV85"/>
<dbReference type="InterPro" id="IPR013094">
    <property type="entry name" value="AB_hydrolase_3"/>
</dbReference>
<evidence type="ECO:0000256" key="1">
    <source>
        <dbReference type="ARBA" id="ARBA00010515"/>
    </source>
</evidence>
<dbReference type="Proteomes" id="UP000593562">
    <property type="component" value="Unassembled WGS sequence"/>
</dbReference>
<evidence type="ECO:0000313" key="3">
    <source>
        <dbReference type="EMBL" id="KAF5737806.1"/>
    </source>
</evidence>
<feature type="domain" description="Alpha/beta hydrolase fold-3" evidence="2">
    <location>
        <begin position="89"/>
        <end position="310"/>
    </location>
</feature>
<protein>
    <recommendedName>
        <fullName evidence="2">Alpha/beta hydrolase fold-3 domain-containing protein</fullName>
    </recommendedName>
</protein>
<accession>A0A7J7CV85</accession>
<dbReference type="InParanoid" id="A0A7J7CV85"/>
<dbReference type="PANTHER" id="PTHR23024">
    <property type="entry name" value="ARYLACETAMIDE DEACETYLASE"/>
    <property type="match status" value="1"/>
</dbReference>
<reference evidence="3 4" key="1">
    <citation type="journal article" date="2020" name="Nat. Commun.">
        <title>Genome of Tripterygium wilfordii and identification of cytochrome P450 involved in triptolide biosynthesis.</title>
        <authorList>
            <person name="Tu L."/>
            <person name="Su P."/>
            <person name="Zhang Z."/>
            <person name="Gao L."/>
            <person name="Wang J."/>
            <person name="Hu T."/>
            <person name="Zhou J."/>
            <person name="Zhang Y."/>
            <person name="Zhao Y."/>
            <person name="Liu Y."/>
            <person name="Song Y."/>
            <person name="Tong Y."/>
            <person name="Lu Y."/>
            <person name="Yang J."/>
            <person name="Xu C."/>
            <person name="Jia M."/>
            <person name="Peters R.J."/>
            <person name="Huang L."/>
            <person name="Gao W."/>
        </authorList>
    </citation>
    <scope>NUCLEOTIDE SEQUENCE [LARGE SCALE GENOMIC DNA]</scope>
    <source>
        <strain evidence="4">cv. XIE 37</strain>
        <tissue evidence="3">Leaf</tissue>
    </source>
</reference>
<evidence type="ECO:0000313" key="4">
    <source>
        <dbReference type="Proteomes" id="UP000593562"/>
    </source>
</evidence>
<dbReference type="SUPFAM" id="SSF53474">
    <property type="entry name" value="alpha/beta-Hydrolases"/>
    <property type="match status" value="1"/>
</dbReference>
<comment type="caution">
    <text evidence="3">The sequence shown here is derived from an EMBL/GenBank/DDBJ whole genome shotgun (WGS) entry which is preliminary data.</text>
</comment>
<evidence type="ECO:0000259" key="2">
    <source>
        <dbReference type="Pfam" id="PF07859"/>
    </source>
</evidence>
<dbReference type="GO" id="GO:0016787">
    <property type="term" value="F:hydrolase activity"/>
    <property type="evidence" value="ECO:0007669"/>
    <property type="project" value="InterPro"/>
</dbReference>
<dbReference type="OrthoDB" id="408631at2759"/>
<proteinExistence type="inferred from homology"/>
<dbReference type="EMBL" id="JAAARO010000013">
    <property type="protein sequence ID" value="KAF5737806.1"/>
    <property type="molecule type" value="Genomic_DNA"/>
</dbReference>
<name>A0A7J7CV85_TRIWF</name>
<dbReference type="InterPro" id="IPR029058">
    <property type="entry name" value="AB_hydrolase_fold"/>
</dbReference>
<dbReference type="PANTHER" id="PTHR23024:SF654">
    <property type="entry name" value="RECEPTOR GID1, PUTATIVE-RELATED"/>
    <property type="match status" value="1"/>
</dbReference>
<keyword evidence="4" id="KW-1185">Reference proteome</keyword>
<organism evidence="3 4">
    <name type="scientific">Tripterygium wilfordii</name>
    <name type="common">Thunder God vine</name>
    <dbReference type="NCBI Taxonomy" id="458696"/>
    <lineage>
        <taxon>Eukaryota</taxon>
        <taxon>Viridiplantae</taxon>
        <taxon>Streptophyta</taxon>
        <taxon>Embryophyta</taxon>
        <taxon>Tracheophyta</taxon>
        <taxon>Spermatophyta</taxon>
        <taxon>Magnoliopsida</taxon>
        <taxon>eudicotyledons</taxon>
        <taxon>Gunneridae</taxon>
        <taxon>Pentapetalae</taxon>
        <taxon>rosids</taxon>
        <taxon>fabids</taxon>
        <taxon>Celastrales</taxon>
        <taxon>Celastraceae</taxon>
        <taxon>Tripterygium</taxon>
    </lineage>
</organism>
<dbReference type="InterPro" id="IPR050466">
    <property type="entry name" value="Carboxylest/Gibb_receptor"/>
</dbReference>
<sequence>MSDQVAPFTPVPITDPYDYVDLIHHHDGTVTRKKPSNYTTVSTVPDLSDPAPVLSKDIPINQSNNTWARVYIPRHALEPNSTKDLLPLILYYPGGGFVISSAATPTCYNFCSKLALQLSVVVVSIDYRVGPEHRLPAAYDDAIEALHWIKFAEDSWLRDHANLTNCFIMGCSAGGNIAYHVGLRVATEDIDNFKPLKINGLILHYPFFGGSERTESELRMADDLILPLIVSDVMWKYSLPVGANRDHEYCNPAVMDRSKLFDKIKILGWKILIATGDRDPGIDRQVGLLMAMKEKGVKVESRIVEGDYHGKDLLDTSNKSDSLLVALKNFIFSTFSE</sequence>
<dbReference type="FunCoup" id="A0A7J7CV85">
    <property type="interactions" value="331"/>
</dbReference>
<gene>
    <name evidence="3" type="ORF">HS088_TW13G00696</name>
</gene>
<dbReference type="Gene3D" id="3.40.50.1820">
    <property type="entry name" value="alpha/beta hydrolase"/>
    <property type="match status" value="1"/>
</dbReference>